<dbReference type="AlphaFoldDB" id="A0A210S165"/>
<dbReference type="RefSeq" id="WP_087908897.1">
    <property type="nucleotide sequence ID" value="NZ_NAIA01000001.1"/>
</dbReference>
<evidence type="ECO:0000313" key="2">
    <source>
        <dbReference type="Proteomes" id="UP000196880"/>
    </source>
</evidence>
<dbReference type="OrthoDB" id="9794557at2"/>
<name>A0A210S165_9BURK</name>
<dbReference type="EMBL" id="NAIA01000001">
    <property type="protein sequence ID" value="OWF66897.1"/>
    <property type="molecule type" value="Genomic_DNA"/>
</dbReference>
<comment type="caution">
    <text evidence="1">The sequence shown here is derived from an EMBL/GenBank/DDBJ whole genome shotgun (WGS) entry which is preliminary data.</text>
</comment>
<organism evidence="1 2">
    <name type="scientific">Polynucleobacter hirudinilacicola</name>
    <dbReference type="NCBI Taxonomy" id="1743166"/>
    <lineage>
        <taxon>Bacteria</taxon>
        <taxon>Pseudomonadati</taxon>
        <taxon>Pseudomonadota</taxon>
        <taxon>Betaproteobacteria</taxon>
        <taxon>Burkholderiales</taxon>
        <taxon>Burkholderiaceae</taxon>
        <taxon>Polynucleobacter</taxon>
    </lineage>
</organism>
<proteinExistence type="predicted"/>
<dbReference type="Proteomes" id="UP000196880">
    <property type="component" value="Unassembled WGS sequence"/>
</dbReference>
<accession>A0A210S165</accession>
<gene>
    <name evidence="1" type="ORF">B6A14_01600</name>
</gene>
<keyword evidence="2" id="KW-1185">Reference proteome</keyword>
<protein>
    <recommendedName>
        <fullName evidence="3">6-phosphogluconate dehydrogenase</fullName>
    </recommendedName>
</protein>
<evidence type="ECO:0000313" key="1">
    <source>
        <dbReference type="EMBL" id="OWF66897.1"/>
    </source>
</evidence>
<reference evidence="1 2" key="1">
    <citation type="submission" date="2017-03" db="EMBL/GenBank/DDBJ databases">
        <title>New species Polynucleobacter sp. MWH-EgelM1-30-B4.</title>
        <authorList>
            <person name="Hahn M.W."/>
        </authorList>
    </citation>
    <scope>NUCLEOTIDE SEQUENCE [LARGE SCALE GENOMIC DNA]</scope>
    <source>
        <strain evidence="1 2">MWH-EgelM1-30-B4</strain>
    </source>
</reference>
<sequence>MNRFTKWLLSLVLIGLAGISVYTWAMLTWSYGNGERAGYVQKFSNRGYICKTWEGELAMVSMPGTMSEKFLFTVREDAVAEKINANLGKKVALKYQQHIGLPTNCFGDTEYFVSDIVVLDE</sequence>
<evidence type="ECO:0008006" key="3">
    <source>
        <dbReference type="Google" id="ProtNLM"/>
    </source>
</evidence>